<dbReference type="SUPFAM" id="SSF48403">
    <property type="entry name" value="Ankyrin repeat"/>
    <property type="match status" value="1"/>
</dbReference>
<comment type="caution">
    <text evidence="4">The sequence shown here is derived from an EMBL/GenBank/DDBJ whole genome shotgun (WGS) entry which is preliminary data.</text>
</comment>
<dbReference type="PANTHER" id="PTHR24173:SF74">
    <property type="entry name" value="ANKYRIN REPEAT DOMAIN-CONTAINING PROTEIN 16"/>
    <property type="match status" value="1"/>
</dbReference>
<feature type="repeat" description="ANK" evidence="3">
    <location>
        <begin position="165"/>
        <end position="206"/>
    </location>
</feature>
<dbReference type="Proteomes" id="UP000664859">
    <property type="component" value="Unassembled WGS sequence"/>
</dbReference>
<dbReference type="PROSITE" id="PS50297">
    <property type="entry name" value="ANK_REP_REGION"/>
    <property type="match status" value="2"/>
</dbReference>
<keyword evidence="5" id="KW-1185">Reference proteome</keyword>
<protein>
    <submittedName>
        <fullName evidence="4">Ankyrin repeat-containing domain protein</fullName>
    </submittedName>
</protein>
<evidence type="ECO:0000256" key="3">
    <source>
        <dbReference type="PROSITE-ProRule" id="PRU00023"/>
    </source>
</evidence>
<proteinExistence type="predicted"/>
<dbReference type="InterPro" id="IPR002110">
    <property type="entry name" value="Ankyrin_rpt"/>
</dbReference>
<accession>A0A836CLS6</accession>
<keyword evidence="1" id="KW-0677">Repeat</keyword>
<feature type="repeat" description="ANK" evidence="3">
    <location>
        <begin position="131"/>
        <end position="163"/>
    </location>
</feature>
<dbReference type="InterPro" id="IPR036770">
    <property type="entry name" value="Ankyrin_rpt-contain_sf"/>
</dbReference>
<evidence type="ECO:0000256" key="2">
    <source>
        <dbReference type="ARBA" id="ARBA00023043"/>
    </source>
</evidence>
<dbReference type="OrthoDB" id="194358at2759"/>
<keyword evidence="2 3" id="KW-0040">ANK repeat</keyword>
<dbReference type="SMART" id="SM00248">
    <property type="entry name" value="ANK"/>
    <property type="match status" value="4"/>
</dbReference>
<evidence type="ECO:0000313" key="5">
    <source>
        <dbReference type="Proteomes" id="UP000664859"/>
    </source>
</evidence>
<dbReference type="PROSITE" id="PS50088">
    <property type="entry name" value="ANK_REPEAT"/>
    <property type="match status" value="3"/>
</dbReference>
<dbReference type="PANTHER" id="PTHR24173">
    <property type="entry name" value="ANKYRIN REPEAT CONTAINING"/>
    <property type="match status" value="1"/>
</dbReference>
<dbReference type="EMBL" id="JAFCMP010000024">
    <property type="protein sequence ID" value="KAG5191067.1"/>
    <property type="molecule type" value="Genomic_DNA"/>
</dbReference>
<reference evidence="4" key="1">
    <citation type="submission" date="2021-02" db="EMBL/GenBank/DDBJ databases">
        <title>First Annotated Genome of the Yellow-green Alga Tribonema minus.</title>
        <authorList>
            <person name="Mahan K.M."/>
        </authorList>
    </citation>
    <scope>NUCLEOTIDE SEQUENCE</scope>
    <source>
        <strain evidence="4">UTEX B ZZ1240</strain>
    </source>
</reference>
<feature type="repeat" description="ANK" evidence="3">
    <location>
        <begin position="207"/>
        <end position="239"/>
    </location>
</feature>
<gene>
    <name evidence="4" type="ORF">JKP88DRAFT_242943</name>
</gene>
<evidence type="ECO:0000256" key="1">
    <source>
        <dbReference type="ARBA" id="ARBA00022737"/>
    </source>
</evidence>
<dbReference type="Pfam" id="PF12796">
    <property type="entry name" value="Ank_2"/>
    <property type="match status" value="2"/>
</dbReference>
<organism evidence="4 5">
    <name type="scientific">Tribonema minus</name>
    <dbReference type="NCBI Taxonomy" id="303371"/>
    <lineage>
        <taxon>Eukaryota</taxon>
        <taxon>Sar</taxon>
        <taxon>Stramenopiles</taxon>
        <taxon>Ochrophyta</taxon>
        <taxon>PX clade</taxon>
        <taxon>Xanthophyceae</taxon>
        <taxon>Tribonematales</taxon>
        <taxon>Tribonemataceae</taxon>
        <taxon>Tribonema</taxon>
    </lineage>
</organism>
<dbReference type="Gene3D" id="1.25.40.20">
    <property type="entry name" value="Ankyrin repeat-containing domain"/>
    <property type="match status" value="2"/>
</dbReference>
<sequence>MATVMAKGLCARARVMALQPGPLLLLDDQQDRAGVFFCHCCNKPNAAAADKCITCGRDRTWQPTRNTPLFGAHLSAMRPEQALKLFNLGIDGNASDQKLWTPLAQACLCGSADLTHELLNAGAVVEACTKQGWRPLHFAAYSGSLQCTELLLRAGARHDQVTEPGGHTPLHVACGCARPHAEASGASVAVATALLAAGADARAADAAGQTCLHMAAARGVTELVRALITHGARPDAPDADGWLPQQVAELNVRALNCCCTCNLGPCAIMPGHTESAEVLAKATLDARRAIRLQQEEEGRAEDTPLSRQAPWRSALFSSVCTDVQRASSSCHGAPHVHTYGADAVYAALIARYRDEELRKSSTSSQVYSSGIALPSTL</sequence>
<evidence type="ECO:0000313" key="4">
    <source>
        <dbReference type="EMBL" id="KAG5191067.1"/>
    </source>
</evidence>
<name>A0A836CLS6_9STRA</name>
<dbReference type="AlphaFoldDB" id="A0A836CLS6"/>